<comment type="caution">
    <text evidence="1">The sequence shown here is derived from an EMBL/GenBank/DDBJ whole genome shotgun (WGS) entry which is preliminary data.</text>
</comment>
<proteinExistence type="predicted"/>
<name>A0ACB8BAW3_9AGAM</name>
<accession>A0ACB8BAW3</accession>
<evidence type="ECO:0000313" key="2">
    <source>
        <dbReference type="Proteomes" id="UP000790709"/>
    </source>
</evidence>
<sequence length="287" mass="32051">MSDNSVVAPWIPSIIGTMLGLGMYGISLGQYAFYLHAFPVDQRALKILVALVLVMDTLSTYGVVYYHWAVLVSCHHNASLACLSFLPWQVFMAEVLGYTITVLVQSFYAHRVWIISGHNRWITTAVYVTALAQFVFGMMCFENAIRTRDVTVMYTSLDTGGTGAAISALCDILITSSIFFYLRPQRTGVRRREPTIQRLVHVFVHMGLFTCLVSLITFALYCMRGQEYFVGATGSALCKFYVNSMLAVLNARKFIQERNNTMKTIELSTLFTSHPSTSEASSSVYPG</sequence>
<dbReference type="Proteomes" id="UP000790709">
    <property type="component" value="Unassembled WGS sequence"/>
</dbReference>
<dbReference type="EMBL" id="MU266471">
    <property type="protein sequence ID" value="KAH7922822.1"/>
    <property type="molecule type" value="Genomic_DNA"/>
</dbReference>
<evidence type="ECO:0000313" key="1">
    <source>
        <dbReference type="EMBL" id="KAH7922822.1"/>
    </source>
</evidence>
<organism evidence="1 2">
    <name type="scientific">Leucogyrophana mollusca</name>
    <dbReference type="NCBI Taxonomy" id="85980"/>
    <lineage>
        <taxon>Eukaryota</taxon>
        <taxon>Fungi</taxon>
        <taxon>Dikarya</taxon>
        <taxon>Basidiomycota</taxon>
        <taxon>Agaricomycotina</taxon>
        <taxon>Agaricomycetes</taxon>
        <taxon>Agaricomycetidae</taxon>
        <taxon>Boletales</taxon>
        <taxon>Boletales incertae sedis</taxon>
        <taxon>Leucogyrophana</taxon>
    </lineage>
</organism>
<keyword evidence="2" id="KW-1185">Reference proteome</keyword>
<protein>
    <submittedName>
        <fullName evidence="1">Uncharacterized protein</fullName>
    </submittedName>
</protein>
<reference evidence="1" key="1">
    <citation type="journal article" date="2021" name="New Phytol.">
        <title>Evolutionary innovations through gain and loss of genes in the ectomycorrhizal Boletales.</title>
        <authorList>
            <person name="Wu G."/>
            <person name="Miyauchi S."/>
            <person name="Morin E."/>
            <person name="Kuo A."/>
            <person name="Drula E."/>
            <person name="Varga T."/>
            <person name="Kohler A."/>
            <person name="Feng B."/>
            <person name="Cao Y."/>
            <person name="Lipzen A."/>
            <person name="Daum C."/>
            <person name="Hundley H."/>
            <person name="Pangilinan J."/>
            <person name="Johnson J."/>
            <person name="Barry K."/>
            <person name="LaButti K."/>
            <person name="Ng V."/>
            <person name="Ahrendt S."/>
            <person name="Min B."/>
            <person name="Choi I.G."/>
            <person name="Park H."/>
            <person name="Plett J.M."/>
            <person name="Magnuson J."/>
            <person name="Spatafora J.W."/>
            <person name="Nagy L.G."/>
            <person name="Henrissat B."/>
            <person name="Grigoriev I.V."/>
            <person name="Yang Z.L."/>
            <person name="Xu J."/>
            <person name="Martin F.M."/>
        </authorList>
    </citation>
    <scope>NUCLEOTIDE SEQUENCE</scope>
    <source>
        <strain evidence="1">KUC20120723A-06</strain>
    </source>
</reference>
<gene>
    <name evidence="1" type="ORF">BV22DRAFT_630343</name>
</gene>